<comment type="caution">
    <text evidence="2">The sequence shown here is derived from an EMBL/GenBank/DDBJ whole genome shotgun (WGS) entry which is preliminary data.</text>
</comment>
<dbReference type="InterPro" id="IPR029002">
    <property type="entry name" value="PLPC/GPLD1"/>
</dbReference>
<dbReference type="EMBL" id="ADLN01000118">
    <property type="protein sequence ID" value="EHI57721.1"/>
    <property type="molecule type" value="Genomic_DNA"/>
</dbReference>
<organism evidence="2 3">
    <name type="scientific">Hungatella hathewayi WAL-18680</name>
    <dbReference type="NCBI Taxonomy" id="742737"/>
    <lineage>
        <taxon>Bacteria</taxon>
        <taxon>Bacillati</taxon>
        <taxon>Bacillota</taxon>
        <taxon>Clostridia</taxon>
        <taxon>Lachnospirales</taxon>
        <taxon>Lachnospiraceae</taxon>
        <taxon>Hungatella</taxon>
    </lineage>
</organism>
<evidence type="ECO:0000313" key="2">
    <source>
        <dbReference type="EMBL" id="EHI57721.1"/>
    </source>
</evidence>
<keyword evidence="3" id="KW-1185">Reference proteome</keyword>
<dbReference type="RefSeq" id="WP_006782202.1">
    <property type="nucleotide sequence ID" value="NZ_CP040506.1"/>
</dbReference>
<protein>
    <recommendedName>
        <fullName evidence="1">Phospholipase C/D domain-containing protein</fullName>
    </recommendedName>
</protein>
<dbReference type="Pfam" id="PF00882">
    <property type="entry name" value="Zn_dep_PLPC"/>
    <property type="match status" value="1"/>
</dbReference>
<sequence length="265" mass="30667">MPTTYTHYRFGRDVLKQLPDNIRETIVPYRDLYDIGLHGPDLLFYYKALKKNAVNQTGVAMHDKPAREFFRSAKLAMDQTSEPGPCLAYLFGFICHFALDSSCHPYIEEKIRQTGITHSEIEAELDRALMVMDGHNPITWHPTGHLKATRPNAQVIARFFPTIREKQIYRSIRSIRWYCNQLVAPQPWKRRLIYRLLKLGRSYDSVHGMIINYKPNPACATICTTLENLYLTAIPLAVELIINYQAYLLGDQKLDARFGHTFGEF</sequence>
<dbReference type="AlphaFoldDB" id="G5IL33"/>
<dbReference type="OrthoDB" id="9810528at2"/>
<dbReference type="PATRIC" id="fig|742737.3.peg.4196"/>
<evidence type="ECO:0000259" key="1">
    <source>
        <dbReference type="Pfam" id="PF00882"/>
    </source>
</evidence>
<dbReference type="HOGENOM" id="CLU_064046_1_0_9"/>
<proteinExistence type="predicted"/>
<feature type="domain" description="Phospholipase C/D" evidence="1">
    <location>
        <begin position="6"/>
        <end position="140"/>
    </location>
</feature>
<accession>G5IL33</accession>
<gene>
    <name evidence="2" type="ORF">HMPREF9473_04211</name>
</gene>
<reference evidence="2 3" key="1">
    <citation type="submission" date="2011-08" db="EMBL/GenBank/DDBJ databases">
        <title>The Genome Sequence of Clostridium hathewayi WAL-18680.</title>
        <authorList>
            <consortium name="The Broad Institute Genome Sequencing Platform"/>
            <person name="Earl A."/>
            <person name="Ward D."/>
            <person name="Feldgarden M."/>
            <person name="Gevers D."/>
            <person name="Finegold S.M."/>
            <person name="Summanen P.H."/>
            <person name="Molitoris D.R."/>
            <person name="Song M."/>
            <person name="Daigneault M."/>
            <person name="Allen-Vercoe E."/>
            <person name="Young S.K."/>
            <person name="Zeng Q."/>
            <person name="Gargeya S."/>
            <person name="Fitzgerald M."/>
            <person name="Haas B."/>
            <person name="Abouelleil A."/>
            <person name="Alvarado L."/>
            <person name="Arachchi H.M."/>
            <person name="Berlin A."/>
            <person name="Brown A."/>
            <person name="Chapman S.B."/>
            <person name="Chen Z."/>
            <person name="Dunbar C."/>
            <person name="Freedman E."/>
            <person name="Gearin G."/>
            <person name="Gellesch M."/>
            <person name="Goldberg J."/>
            <person name="Griggs A."/>
            <person name="Gujja S."/>
            <person name="Heiman D."/>
            <person name="Howarth C."/>
            <person name="Larson L."/>
            <person name="Lui A."/>
            <person name="MacDonald P.J.P."/>
            <person name="Montmayeur A."/>
            <person name="Murphy C."/>
            <person name="Neiman D."/>
            <person name="Pearson M."/>
            <person name="Priest M."/>
            <person name="Roberts A."/>
            <person name="Saif S."/>
            <person name="Shea T."/>
            <person name="Shenoy N."/>
            <person name="Sisk P."/>
            <person name="Stolte C."/>
            <person name="Sykes S."/>
            <person name="Wortman J."/>
            <person name="Nusbaum C."/>
            <person name="Birren B."/>
        </authorList>
    </citation>
    <scope>NUCLEOTIDE SEQUENCE [LARGE SCALE GENOMIC DNA]</scope>
    <source>
        <strain evidence="2 3">WAL-18680</strain>
    </source>
</reference>
<name>G5IL33_9FIRM</name>
<evidence type="ECO:0000313" key="3">
    <source>
        <dbReference type="Proteomes" id="UP000005384"/>
    </source>
</evidence>
<dbReference type="Proteomes" id="UP000005384">
    <property type="component" value="Unassembled WGS sequence"/>
</dbReference>